<dbReference type="EMBL" id="LT629791">
    <property type="protein sequence ID" value="SDU73235.1"/>
    <property type="molecule type" value="Genomic_DNA"/>
</dbReference>
<dbReference type="InterPro" id="IPR036196">
    <property type="entry name" value="Ptyr_pPase_sf"/>
</dbReference>
<evidence type="ECO:0000259" key="2">
    <source>
        <dbReference type="SMART" id="SM00226"/>
    </source>
</evidence>
<organism evidence="3 4">
    <name type="scientific">Jiangella alkaliphila</name>
    <dbReference type="NCBI Taxonomy" id="419479"/>
    <lineage>
        <taxon>Bacteria</taxon>
        <taxon>Bacillati</taxon>
        <taxon>Actinomycetota</taxon>
        <taxon>Actinomycetes</taxon>
        <taxon>Jiangellales</taxon>
        <taxon>Jiangellaceae</taxon>
        <taxon>Jiangella</taxon>
    </lineage>
</organism>
<proteinExistence type="predicted"/>
<evidence type="ECO:0000313" key="4">
    <source>
        <dbReference type="Proteomes" id="UP000182977"/>
    </source>
</evidence>
<sequence length="217" mass="23858">MTNTGEREPITLDQQYALTTAATRLAGDFEGTFGQETIERFLHTSYDQFAGRAVVANFLPLLAERFARQRLTALARVEGRSHDGRPTVLFLCVHNAGRSQMALGFFQHHAGDDAVAWSGGSEPGERINPVAVAAMTERGIDISGEFPKPWTDEIVKAADVVVTMGCGDACPVFPGKRYEDWTLDDPAGQDLADVRPIRDEIERRVLTLLDEVGVRAR</sequence>
<dbReference type="Gene3D" id="1.10.8.1060">
    <property type="entry name" value="Corynebacterium glutamicum thioredoxin-dependent arsenate reductase, N-terminal domain"/>
    <property type="match status" value="1"/>
</dbReference>
<dbReference type="Pfam" id="PF01451">
    <property type="entry name" value="LMWPc"/>
    <property type="match status" value="1"/>
</dbReference>
<dbReference type="Gene3D" id="3.40.50.2300">
    <property type="match status" value="1"/>
</dbReference>
<name>A0A1H2KXD8_9ACTN</name>
<dbReference type="RefSeq" id="WP_046770471.1">
    <property type="nucleotide sequence ID" value="NZ_LBMC01000020.1"/>
</dbReference>
<dbReference type="Pfam" id="PF21234">
    <property type="entry name" value="Phosphatase-like_N"/>
    <property type="match status" value="1"/>
</dbReference>
<dbReference type="SUPFAM" id="SSF52788">
    <property type="entry name" value="Phosphotyrosine protein phosphatases I"/>
    <property type="match status" value="1"/>
</dbReference>
<dbReference type="PANTHER" id="PTHR43428">
    <property type="entry name" value="ARSENATE REDUCTASE"/>
    <property type="match status" value="1"/>
</dbReference>
<feature type="domain" description="Phosphotyrosine protein phosphatase I" evidence="2">
    <location>
        <begin position="86"/>
        <end position="211"/>
    </location>
</feature>
<accession>A0A1H2KXD8</accession>
<dbReference type="InterPro" id="IPR023485">
    <property type="entry name" value="Ptyr_pPase"/>
</dbReference>
<evidence type="ECO:0000313" key="3">
    <source>
        <dbReference type="EMBL" id="SDU73235.1"/>
    </source>
</evidence>
<dbReference type="AlphaFoldDB" id="A0A1H2KXD8"/>
<dbReference type="CDD" id="cd16345">
    <property type="entry name" value="LMWP_ArsC"/>
    <property type="match status" value="1"/>
</dbReference>
<keyword evidence="1" id="KW-0059">Arsenical resistance</keyword>
<dbReference type="OrthoDB" id="9799372at2"/>
<protein>
    <submittedName>
        <fullName evidence="3">Protein-tyrosine-phosphatase</fullName>
    </submittedName>
</protein>
<reference evidence="4" key="1">
    <citation type="submission" date="2016-10" db="EMBL/GenBank/DDBJ databases">
        <authorList>
            <person name="Varghese N."/>
            <person name="Submissions S."/>
        </authorList>
    </citation>
    <scope>NUCLEOTIDE SEQUENCE [LARGE SCALE GENOMIC DNA]</scope>
    <source>
        <strain evidence="4">DSM 45079</strain>
    </source>
</reference>
<dbReference type="GO" id="GO:0046685">
    <property type="term" value="P:response to arsenic-containing substance"/>
    <property type="evidence" value="ECO:0007669"/>
    <property type="project" value="UniProtKB-KW"/>
</dbReference>
<gene>
    <name evidence="3" type="ORF">SAMN04488563_4497</name>
</gene>
<dbReference type="NCBIfam" id="NF046112">
    <property type="entry name" value="MSMEG_6209_Nter"/>
    <property type="match status" value="1"/>
</dbReference>
<dbReference type="STRING" id="419479.SAMN04488563_4497"/>
<keyword evidence="4" id="KW-1185">Reference proteome</keyword>
<dbReference type="SMART" id="SM00226">
    <property type="entry name" value="LMWPc"/>
    <property type="match status" value="1"/>
</dbReference>
<dbReference type="Proteomes" id="UP000182977">
    <property type="component" value="Chromosome I"/>
</dbReference>
<dbReference type="PANTHER" id="PTHR43428:SF1">
    <property type="entry name" value="ARSENATE REDUCTASE"/>
    <property type="match status" value="1"/>
</dbReference>
<dbReference type="InterPro" id="IPR048716">
    <property type="entry name" value="Phosphatase-like_N"/>
</dbReference>
<evidence type="ECO:0000256" key="1">
    <source>
        <dbReference type="ARBA" id="ARBA00022849"/>
    </source>
</evidence>